<reference evidence="1 2" key="1">
    <citation type="journal article" date="2019" name="Sci. Rep.">
        <title>Orb-weaving spider Araneus ventricosus genome elucidates the spidroin gene catalogue.</title>
        <authorList>
            <person name="Kono N."/>
            <person name="Nakamura H."/>
            <person name="Ohtoshi R."/>
            <person name="Moran D.A.P."/>
            <person name="Shinohara A."/>
            <person name="Yoshida Y."/>
            <person name="Fujiwara M."/>
            <person name="Mori M."/>
            <person name="Tomita M."/>
            <person name="Arakawa K."/>
        </authorList>
    </citation>
    <scope>NUCLEOTIDE SEQUENCE [LARGE SCALE GENOMIC DNA]</scope>
</reference>
<accession>A0A4Y2DEF2</accession>
<dbReference type="Proteomes" id="UP000499080">
    <property type="component" value="Unassembled WGS sequence"/>
</dbReference>
<dbReference type="AlphaFoldDB" id="A0A4Y2DEF2"/>
<organism evidence="1 2">
    <name type="scientific">Araneus ventricosus</name>
    <name type="common">Orbweaver spider</name>
    <name type="synonym">Epeira ventricosa</name>
    <dbReference type="NCBI Taxonomy" id="182803"/>
    <lineage>
        <taxon>Eukaryota</taxon>
        <taxon>Metazoa</taxon>
        <taxon>Ecdysozoa</taxon>
        <taxon>Arthropoda</taxon>
        <taxon>Chelicerata</taxon>
        <taxon>Arachnida</taxon>
        <taxon>Araneae</taxon>
        <taxon>Araneomorphae</taxon>
        <taxon>Entelegynae</taxon>
        <taxon>Araneoidea</taxon>
        <taxon>Araneidae</taxon>
        <taxon>Araneus</taxon>
    </lineage>
</organism>
<evidence type="ECO:0000313" key="1">
    <source>
        <dbReference type="EMBL" id="GBM14244.1"/>
    </source>
</evidence>
<evidence type="ECO:0000313" key="2">
    <source>
        <dbReference type="Proteomes" id="UP000499080"/>
    </source>
</evidence>
<sequence>MYRNAVQNVDFRIALPIIQYLFYNIRGNIPDNIQELREIFLLLLSTHSKYDRGSFNVLQLGFGGYKTRGNLKHHFAIQMRKGSHVGVNFVQHSSQPFPIPLNTSRMCRFKHNGVSKPRLTM</sequence>
<proteinExistence type="predicted"/>
<protein>
    <submittedName>
        <fullName evidence="1">Uncharacterized protein</fullName>
    </submittedName>
</protein>
<name>A0A4Y2DEF2_ARAVE</name>
<gene>
    <name evidence="1" type="ORF">AVEN_130045_1</name>
</gene>
<keyword evidence="2" id="KW-1185">Reference proteome</keyword>
<dbReference type="EMBL" id="BGPR01166233">
    <property type="protein sequence ID" value="GBM14244.1"/>
    <property type="molecule type" value="Genomic_DNA"/>
</dbReference>
<comment type="caution">
    <text evidence="1">The sequence shown here is derived from an EMBL/GenBank/DDBJ whole genome shotgun (WGS) entry which is preliminary data.</text>
</comment>